<evidence type="ECO:0000256" key="6">
    <source>
        <dbReference type="ARBA" id="ARBA00023316"/>
    </source>
</evidence>
<proteinExistence type="inferred from homology"/>
<comment type="caution">
    <text evidence="8">The sequence shown here is derived from an EMBL/GenBank/DDBJ whole genome shotgun (WGS) entry which is preliminary data.</text>
</comment>
<comment type="subcellular location">
    <subcellularLocation>
        <location evidence="7">Cell membrane</location>
        <topology evidence="7">Single-pass membrane protein</topology>
    </subcellularLocation>
</comment>
<name>A0A1G2SCP3_9BACT</name>
<dbReference type="Gene3D" id="3.30.1490.480">
    <property type="entry name" value="Endolytic murein transglycosylase"/>
    <property type="match status" value="1"/>
</dbReference>
<comment type="similarity">
    <text evidence="7">Belongs to the transglycosylase MltG family.</text>
</comment>
<gene>
    <name evidence="7" type="primary">mltG</name>
    <name evidence="8" type="ORF">A2937_03090</name>
</gene>
<evidence type="ECO:0000256" key="2">
    <source>
        <dbReference type="ARBA" id="ARBA00022692"/>
    </source>
</evidence>
<accession>A0A1G2SCP3</accession>
<evidence type="ECO:0000256" key="4">
    <source>
        <dbReference type="ARBA" id="ARBA00023136"/>
    </source>
</evidence>
<evidence type="ECO:0000256" key="3">
    <source>
        <dbReference type="ARBA" id="ARBA00022989"/>
    </source>
</evidence>
<keyword evidence="5 7" id="KW-0456">Lyase</keyword>
<dbReference type="GO" id="GO:0009252">
    <property type="term" value="P:peptidoglycan biosynthetic process"/>
    <property type="evidence" value="ECO:0007669"/>
    <property type="project" value="UniProtKB-UniRule"/>
</dbReference>
<feature type="transmembrane region" description="Helical" evidence="7">
    <location>
        <begin position="33"/>
        <end position="50"/>
    </location>
</feature>
<dbReference type="Proteomes" id="UP000177987">
    <property type="component" value="Unassembled WGS sequence"/>
</dbReference>
<dbReference type="STRING" id="1802727.A2937_03090"/>
<dbReference type="GO" id="GO:0005886">
    <property type="term" value="C:plasma membrane"/>
    <property type="evidence" value="ECO:0007669"/>
    <property type="project" value="UniProtKB-SubCell"/>
</dbReference>
<keyword evidence="4 7" id="KW-0472">Membrane</keyword>
<keyword evidence="3 7" id="KW-1133">Transmembrane helix</keyword>
<sequence>MDQPTYEQAPAQEQKGKSPFLLPLETTRRFPKVPIVLGLVVVALAIFFVTPPADFPAGKQITVESGASLGQVSLFLKEEQFIRSRLMFEFCMITISGERNVVAGDYLFKQPLGACGIASRIARGISGVPAVKVTISEGMSNARTADVLAKALPKFDTKIFATNAQELEGYLFPETYFFSPAATAEDVIKMMNAQFKQKTEPLKSSIEKSGHPLDEIVNMASILEKEAKTPEDQALVSGILWKRIKIGMPLQVDAPFYYLLGKESAELTQSDLALKSGYNTYKNKGLPIGPIGNPGLVAIQAAIMPATSPYLYYLSDKDDIMHYAKTFEEHKANKAKYLR</sequence>
<evidence type="ECO:0000256" key="1">
    <source>
        <dbReference type="ARBA" id="ARBA00022475"/>
    </source>
</evidence>
<dbReference type="EC" id="4.2.2.29" evidence="7"/>
<keyword evidence="2 7" id="KW-0812">Transmembrane</keyword>
<protein>
    <recommendedName>
        <fullName evidence="7">Endolytic murein transglycosylase</fullName>
        <ecNumber evidence="7">4.2.2.29</ecNumber>
    </recommendedName>
    <alternativeName>
        <fullName evidence="7">Peptidoglycan lytic transglycosylase</fullName>
    </alternativeName>
    <alternativeName>
        <fullName evidence="7">Peptidoglycan polymerization terminase</fullName>
    </alternativeName>
</protein>
<dbReference type="AlphaFoldDB" id="A0A1G2SCP3"/>
<dbReference type="Pfam" id="PF02618">
    <property type="entry name" value="YceG"/>
    <property type="match status" value="1"/>
</dbReference>
<feature type="site" description="Important for catalytic activity" evidence="7">
    <location>
        <position position="226"/>
    </location>
</feature>
<evidence type="ECO:0000256" key="7">
    <source>
        <dbReference type="HAMAP-Rule" id="MF_02065"/>
    </source>
</evidence>
<evidence type="ECO:0000313" key="8">
    <source>
        <dbReference type="EMBL" id="OHA82790.1"/>
    </source>
</evidence>
<dbReference type="InterPro" id="IPR003770">
    <property type="entry name" value="MLTG-like"/>
</dbReference>
<dbReference type="EMBL" id="MHUW01000022">
    <property type="protein sequence ID" value="OHA82790.1"/>
    <property type="molecule type" value="Genomic_DNA"/>
</dbReference>
<dbReference type="HAMAP" id="MF_02065">
    <property type="entry name" value="MltG"/>
    <property type="match status" value="1"/>
</dbReference>
<comment type="function">
    <text evidence="7">Functions as a peptidoglycan terminase that cleaves nascent peptidoglycan strands endolytically to terminate their elongation.</text>
</comment>
<evidence type="ECO:0000256" key="5">
    <source>
        <dbReference type="ARBA" id="ARBA00023239"/>
    </source>
</evidence>
<dbReference type="PANTHER" id="PTHR30518:SF2">
    <property type="entry name" value="ENDOLYTIC MUREIN TRANSGLYCOSYLASE"/>
    <property type="match status" value="1"/>
</dbReference>
<dbReference type="NCBIfam" id="TIGR00247">
    <property type="entry name" value="endolytic transglycosylase MltG"/>
    <property type="match status" value="1"/>
</dbReference>
<comment type="catalytic activity">
    <reaction evidence="7">
        <text>a peptidoglycan chain = a peptidoglycan chain with N-acetyl-1,6-anhydromuramyl-[peptide] at the reducing end + a peptidoglycan chain with N-acetylglucosamine at the non-reducing end.</text>
        <dbReference type="EC" id="4.2.2.29"/>
    </reaction>
</comment>
<evidence type="ECO:0000313" key="9">
    <source>
        <dbReference type="Proteomes" id="UP000177987"/>
    </source>
</evidence>
<dbReference type="GO" id="GO:0071555">
    <property type="term" value="P:cell wall organization"/>
    <property type="evidence" value="ECO:0007669"/>
    <property type="project" value="UniProtKB-KW"/>
</dbReference>
<organism evidence="8 9">
    <name type="scientific">Candidatus Yonathbacteria bacterium RIFCSPLOWO2_01_FULL_47_33b</name>
    <dbReference type="NCBI Taxonomy" id="1802727"/>
    <lineage>
        <taxon>Bacteria</taxon>
        <taxon>Candidatus Yonathiibacteriota</taxon>
    </lineage>
</organism>
<keyword evidence="1 7" id="KW-1003">Cell membrane</keyword>
<reference evidence="8 9" key="1">
    <citation type="journal article" date="2016" name="Nat. Commun.">
        <title>Thousands of microbial genomes shed light on interconnected biogeochemical processes in an aquifer system.</title>
        <authorList>
            <person name="Anantharaman K."/>
            <person name="Brown C.T."/>
            <person name="Hug L.A."/>
            <person name="Sharon I."/>
            <person name="Castelle C.J."/>
            <person name="Probst A.J."/>
            <person name="Thomas B.C."/>
            <person name="Singh A."/>
            <person name="Wilkins M.J."/>
            <person name="Karaoz U."/>
            <person name="Brodie E.L."/>
            <person name="Williams K.H."/>
            <person name="Hubbard S.S."/>
            <person name="Banfield J.F."/>
        </authorList>
    </citation>
    <scope>NUCLEOTIDE SEQUENCE [LARGE SCALE GENOMIC DNA]</scope>
</reference>
<keyword evidence="6 7" id="KW-0961">Cell wall biogenesis/degradation</keyword>
<dbReference type="GO" id="GO:0008932">
    <property type="term" value="F:lytic endotransglycosylase activity"/>
    <property type="evidence" value="ECO:0007669"/>
    <property type="project" value="UniProtKB-UniRule"/>
</dbReference>
<dbReference type="PANTHER" id="PTHR30518">
    <property type="entry name" value="ENDOLYTIC MUREIN TRANSGLYCOSYLASE"/>
    <property type="match status" value="1"/>
</dbReference>